<dbReference type="PANTHER" id="PTHR22901:SF0">
    <property type="entry name" value="SIALATE O-ACETYLESTERASE"/>
    <property type="match status" value="1"/>
</dbReference>
<protein>
    <submittedName>
        <fullName evidence="4">Sialate O-acetylesterase</fullName>
    </submittedName>
</protein>
<dbReference type="RefSeq" id="WP_120516187.1">
    <property type="nucleotide sequence ID" value="NZ_QXZY01000005.1"/>
</dbReference>
<keyword evidence="5" id="KW-1185">Reference proteome</keyword>
<dbReference type="InterPro" id="IPR039329">
    <property type="entry name" value="SIAE"/>
</dbReference>
<dbReference type="InterPro" id="IPR036514">
    <property type="entry name" value="SGNH_hydro_sf"/>
</dbReference>
<evidence type="ECO:0000313" key="4">
    <source>
        <dbReference type="EMBL" id="RPD41512.1"/>
    </source>
</evidence>
<name>A0A3N4MC93_9BACT</name>
<comment type="caution">
    <text evidence="4">The sequence shown here is derived from an EMBL/GenBank/DDBJ whole genome shotgun (WGS) entry which is preliminary data.</text>
</comment>
<accession>A0A3N4MC93</accession>
<dbReference type="AlphaFoldDB" id="A0A3N4MC93"/>
<evidence type="ECO:0000256" key="1">
    <source>
        <dbReference type="ARBA" id="ARBA00022801"/>
    </source>
</evidence>
<sequence length="466" mass="51733">MKQIITCIGLFMLVNTAASAKVILPAVIDHNMVLQQKTNAALWGKARPAAKVKITTGWNGKLYTVQAGNDSLWHVSVSTPAAGGPFSITFDDGEKLVLNNILIGEVWVCSGQSNMSMPVKGFRNQPIEGSNDLLMNAKNSRIRLFQVTRQSSDRAQFDAKVLPWEEADVESVSEMSAVAYLFARIIQEKLDVPVGIIHTSWGGTRIEAWMSAAGLQPFASVKVPAPGDGVKLNQNSPAVLYNAMINPIVGFSIKGVLWYQGEANRKNYQEYPQLMQAMVADWRKRWNCGEWPFYYVQIAPFKYDNDKRSAYLREAQLQALQLIPNSSMAVTADAGKELSIHPPDKMTVGKRLAYCALARDYGFNLLPFQGPVYKSMKINKDTVDLTFDHAQNGLYAGAKDLTLFEIAGEDKVFHAAEAKITATGIRVRSDQVKNPVAVRYAFKDWFTGELYNTEGLPASSFRTDNW</sequence>
<feature type="domain" description="Sialate O-acetylesterase" evidence="3">
    <location>
        <begin position="105"/>
        <end position="354"/>
    </location>
</feature>
<dbReference type="PANTHER" id="PTHR22901">
    <property type="entry name" value="SIALATE O-ACETYLESTERASE"/>
    <property type="match status" value="1"/>
</dbReference>
<organism evidence="4 5">
    <name type="scientific">Chitinophaga barathri</name>
    <dbReference type="NCBI Taxonomy" id="1647451"/>
    <lineage>
        <taxon>Bacteria</taxon>
        <taxon>Pseudomonadati</taxon>
        <taxon>Bacteroidota</taxon>
        <taxon>Chitinophagia</taxon>
        <taxon>Chitinophagales</taxon>
        <taxon>Chitinophagaceae</taxon>
        <taxon>Chitinophaga</taxon>
    </lineage>
</organism>
<keyword evidence="2" id="KW-0732">Signal</keyword>
<dbReference type="EMBL" id="RMBX01000004">
    <property type="protein sequence ID" value="RPD41512.1"/>
    <property type="molecule type" value="Genomic_DNA"/>
</dbReference>
<evidence type="ECO:0000313" key="5">
    <source>
        <dbReference type="Proteomes" id="UP000279089"/>
    </source>
</evidence>
<proteinExistence type="predicted"/>
<dbReference type="Gene3D" id="2.60.40.10">
    <property type="entry name" value="Immunoglobulins"/>
    <property type="match status" value="1"/>
</dbReference>
<dbReference type="OrthoDB" id="9816001at2"/>
<dbReference type="InterPro" id="IPR013783">
    <property type="entry name" value="Ig-like_fold"/>
</dbReference>
<evidence type="ECO:0000259" key="3">
    <source>
        <dbReference type="Pfam" id="PF03629"/>
    </source>
</evidence>
<gene>
    <name evidence="4" type="ORF">EG028_09365</name>
</gene>
<dbReference type="InterPro" id="IPR005181">
    <property type="entry name" value="SASA"/>
</dbReference>
<dbReference type="Pfam" id="PF03629">
    <property type="entry name" value="SASA"/>
    <property type="match status" value="1"/>
</dbReference>
<dbReference type="GO" id="GO:0005975">
    <property type="term" value="P:carbohydrate metabolic process"/>
    <property type="evidence" value="ECO:0007669"/>
    <property type="project" value="TreeGrafter"/>
</dbReference>
<dbReference type="Proteomes" id="UP000279089">
    <property type="component" value="Unassembled WGS sequence"/>
</dbReference>
<keyword evidence="1" id="KW-0378">Hydrolase</keyword>
<dbReference type="Gene3D" id="3.40.50.1110">
    <property type="entry name" value="SGNH hydrolase"/>
    <property type="match status" value="1"/>
</dbReference>
<feature type="signal peptide" evidence="2">
    <location>
        <begin position="1"/>
        <end position="20"/>
    </location>
</feature>
<evidence type="ECO:0000256" key="2">
    <source>
        <dbReference type="SAM" id="SignalP"/>
    </source>
</evidence>
<feature type="chain" id="PRO_5018017335" evidence="2">
    <location>
        <begin position="21"/>
        <end position="466"/>
    </location>
</feature>
<reference evidence="5" key="1">
    <citation type="submission" date="2018-11" db="EMBL/GenBank/DDBJ databases">
        <title>Chitinophaga lutea sp.nov., isolate from arsenic contaminated soil.</title>
        <authorList>
            <person name="Zong Y."/>
        </authorList>
    </citation>
    <scope>NUCLEOTIDE SEQUENCE [LARGE SCALE GENOMIC DNA]</scope>
    <source>
        <strain evidence="5">YLT18</strain>
    </source>
</reference>
<dbReference type="GO" id="GO:0001681">
    <property type="term" value="F:sialate O-acetylesterase activity"/>
    <property type="evidence" value="ECO:0007669"/>
    <property type="project" value="InterPro"/>
</dbReference>
<dbReference type="SUPFAM" id="SSF52266">
    <property type="entry name" value="SGNH hydrolase"/>
    <property type="match status" value="1"/>
</dbReference>